<evidence type="ECO:0000313" key="6">
    <source>
        <dbReference type="Proteomes" id="UP001597361"/>
    </source>
</evidence>
<dbReference type="SMART" id="SM00448">
    <property type="entry name" value="REC"/>
    <property type="match status" value="1"/>
</dbReference>
<evidence type="ECO:0000256" key="2">
    <source>
        <dbReference type="ARBA" id="ARBA00023012"/>
    </source>
</evidence>
<organism evidence="5 6">
    <name type="scientific">Belliella marina</name>
    <dbReference type="NCBI Taxonomy" id="1644146"/>
    <lineage>
        <taxon>Bacteria</taxon>
        <taxon>Pseudomonadati</taxon>
        <taxon>Bacteroidota</taxon>
        <taxon>Cytophagia</taxon>
        <taxon>Cytophagales</taxon>
        <taxon>Cyclobacteriaceae</taxon>
        <taxon>Belliella</taxon>
    </lineage>
</organism>
<gene>
    <name evidence="5" type="ORF">ACFSKL_11685</name>
</gene>
<evidence type="ECO:0000259" key="4">
    <source>
        <dbReference type="PROSITE" id="PS50110"/>
    </source>
</evidence>
<evidence type="ECO:0000256" key="3">
    <source>
        <dbReference type="PROSITE-ProRule" id="PRU00169"/>
    </source>
</evidence>
<dbReference type="SUPFAM" id="SSF52172">
    <property type="entry name" value="CheY-like"/>
    <property type="match status" value="1"/>
</dbReference>
<dbReference type="PANTHER" id="PTHR44591:SF14">
    <property type="entry name" value="PROTEIN PILG"/>
    <property type="match status" value="1"/>
</dbReference>
<dbReference type="Proteomes" id="UP001597361">
    <property type="component" value="Unassembled WGS sequence"/>
</dbReference>
<keyword evidence="2" id="KW-0902">Two-component regulatory system</keyword>
<name>A0ABW4VPI7_9BACT</name>
<feature type="domain" description="Response regulatory" evidence="4">
    <location>
        <begin position="19"/>
        <end position="135"/>
    </location>
</feature>
<evidence type="ECO:0000313" key="5">
    <source>
        <dbReference type="EMBL" id="MFD2035457.1"/>
    </source>
</evidence>
<dbReference type="RefSeq" id="WP_376886419.1">
    <property type="nucleotide sequence ID" value="NZ_JBHUHR010000031.1"/>
</dbReference>
<evidence type="ECO:0000256" key="1">
    <source>
        <dbReference type="ARBA" id="ARBA00022553"/>
    </source>
</evidence>
<keyword evidence="6" id="KW-1185">Reference proteome</keyword>
<feature type="modified residue" description="4-aspartylphosphate" evidence="3">
    <location>
        <position position="69"/>
    </location>
</feature>
<dbReference type="InterPro" id="IPR001789">
    <property type="entry name" value="Sig_transdc_resp-reg_receiver"/>
</dbReference>
<keyword evidence="1 3" id="KW-0597">Phosphoprotein</keyword>
<comment type="caution">
    <text evidence="5">The sequence shown here is derived from an EMBL/GenBank/DDBJ whole genome shotgun (WGS) entry which is preliminary data.</text>
</comment>
<protein>
    <submittedName>
        <fullName evidence="5">Response regulator</fullName>
    </submittedName>
</protein>
<dbReference type="InterPro" id="IPR050595">
    <property type="entry name" value="Bact_response_regulator"/>
</dbReference>
<sequence length="136" mass="15333">MTETFGCTSGIGELVGLKKVLLVEDNEVIQFVLEHYLKSIGVEVVKFLNGEDAWDYWKSNKDIDLIITDIMMPKMNGVELAHLVRTCLEGGDIPIIAVSASAQDIFCESHLSVFNGFIRKPFTRTEFMLSVQKYLK</sequence>
<proteinExistence type="predicted"/>
<accession>A0ABW4VPI7</accession>
<dbReference type="Pfam" id="PF00072">
    <property type="entry name" value="Response_reg"/>
    <property type="match status" value="1"/>
</dbReference>
<dbReference type="CDD" id="cd17546">
    <property type="entry name" value="REC_hyHK_CKI1_RcsC-like"/>
    <property type="match status" value="1"/>
</dbReference>
<dbReference type="InterPro" id="IPR011006">
    <property type="entry name" value="CheY-like_superfamily"/>
</dbReference>
<dbReference type="PANTHER" id="PTHR44591">
    <property type="entry name" value="STRESS RESPONSE REGULATOR PROTEIN 1"/>
    <property type="match status" value="1"/>
</dbReference>
<dbReference type="EMBL" id="JBHUHR010000031">
    <property type="protein sequence ID" value="MFD2035457.1"/>
    <property type="molecule type" value="Genomic_DNA"/>
</dbReference>
<dbReference type="Gene3D" id="3.40.50.2300">
    <property type="match status" value="1"/>
</dbReference>
<reference evidence="6" key="1">
    <citation type="journal article" date="2019" name="Int. J. Syst. Evol. Microbiol.">
        <title>The Global Catalogue of Microorganisms (GCM) 10K type strain sequencing project: providing services to taxonomists for standard genome sequencing and annotation.</title>
        <authorList>
            <consortium name="The Broad Institute Genomics Platform"/>
            <consortium name="The Broad Institute Genome Sequencing Center for Infectious Disease"/>
            <person name="Wu L."/>
            <person name="Ma J."/>
        </authorList>
    </citation>
    <scope>NUCLEOTIDE SEQUENCE [LARGE SCALE GENOMIC DNA]</scope>
    <source>
        <strain evidence="6">CGMCC 1.15180</strain>
    </source>
</reference>
<dbReference type="PROSITE" id="PS50110">
    <property type="entry name" value="RESPONSE_REGULATORY"/>
    <property type="match status" value="1"/>
</dbReference>